<dbReference type="InterPro" id="IPR027417">
    <property type="entry name" value="P-loop_NTPase"/>
</dbReference>
<dbReference type="SUPFAM" id="SSF88723">
    <property type="entry name" value="PIN domain-like"/>
    <property type="match status" value="1"/>
</dbReference>
<gene>
    <name evidence="7" type="ORF">SCF082_LOCUS2985</name>
</gene>
<dbReference type="Gene3D" id="3.40.50.300">
    <property type="entry name" value="P-loop containing nucleotide triphosphate hydrolases"/>
    <property type="match status" value="1"/>
</dbReference>
<dbReference type="InterPro" id="IPR022039">
    <property type="entry name" value="MKT1_C"/>
</dbReference>
<comment type="subcellular location">
    <subcellularLocation>
        <location evidence="2">Nucleus</location>
    </subcellularLocation>
</comment>
<dbReference type="GO" id="GO:0004519">
    <property type="term" value="F:endonuclease activity"/>
    <property type="evidence" value="ECO:0007669"/>
    <property type="project" value="UniProtKB-KW"/>
</dbReference>
<dbReference type="InterPro" id="IPR029060">
    <property type="entry name" value="PIN-like_dom_sf"/>
</dbReference>
<feature type="domain" description="Post-transcriptional regulator MKT1 C-terminal" evidence="5">
    <location>
        <begin position="845"/>
        <end position="1011"/>
    </location>
</feature>
<dbReference type="Proteomes" id="UP001642464">
    <property type="component" value="Unassembled WGS sequence"/>
</dbReference>
<comment type="cofactor">
    <cofactor evidence="2">
        <name>Mg(2+)</name>
        <dbReference type="ChEBI" id="CHEBI:18420"/>
    </cofactor>
    <text evidence="2">Binds 2 magnesium ions per subunit. They probably participate in the reaction catalyzed by the enzyme. May bind an additional third magnesium ion after substrate binding.</text>
</comment>
<protein>
    <recommendedName>
        <fullName evidence="2">Exonuclease 1</fullName>
        <ecNumber evidence="2">3.1.-.-</ecNumber>
    </recommendedName>
</protein>
<reference evidence="7 8" key="1">
    <citation type="submission" date="2024-02" db="EMBL/GenBank/DDBJ databases">
        <authorList>
            <person name="Chen Y."/>
            <person name="Shah S."/>
            <person name="Dougan E. K."/>
            <person name="Thang M."/>
            <person name="Chan C."/>
        </authorList>
    </citation>
    <scope>NUCLEOTIDE SEQUENCE [LARGE SCALE GENOMIC DNA]</scope>
</reference>
<dbReference type="CDD" id="cd09902">
    <property type="entry name" value="H3TH_MKT1"/>
    <property type="match status" value="1"/>
</dbReference>
<dbReference type="Pfam" id="PF12247">
    <property type="entry name" value="MKT1_N"/>
    <property type="match status" value="1"/>
</dbReference>
<comment type="caution">
    <text evidence="7">The sequence shown here is derived from an EMBL/GenBank/DDBJ whole genome shotgun (WGS) entry which is preliminary data.</text>
</comment>
<organism evidence="7 8">
    <name type="scientific">Durusdinium trenchii</name>
    <dbReference type="NCBI Taxonomy" id="1381693"/>
    <lineage>
        <taxon>Eukaryota</taxon>
        <taxon>Sar</taxon>
        <taxon>Alveolata</taxon>
        <taxon>Dinophyceae</taxon>
        <taxon>Suessiales</taxon>
        <taxon>Symbiodiniaceae</taxon>
        <taxon>Durusdinium</taxon>
    </lineage>
</organism>
<name>A0ABP0HPQ3_9DINO</name>
<accession>A0ABP0HPQ3</accession>
<keyword evidence="2" id="KW-0479">Metal-binding</keyword>
<dbReference type="PANTHER" id="PTHR11081:SF8">
    <property type="entry name" value="EXONUCLEASE 1"/>
    <property type="match status" value="1"/>
</dbReference>
<comment type="function">
    <text evidence="2">5'-&gt;3' double-stranded DNA exonuclease which may also possess a cryptic 3'-&gt;5' double-stranded DNA exonuclease activity. Functions in DNA mismatch repair.</text>
</comment>
<dbReference type="InterPro" id="IPR022040">
    <property type="entry name" value="MKT1_N"/>
</dbReference>
<evidence type="ECO:0000256" key="2">
    <source>
        <dbReference type="RuleBase" id="RU910737"/>
    </source>
</evidence>
<evidence type="ECO:0000313" key="8">
    <source>
        <dbReference type="Proteomes" id="UP001642464"/>
    </source>
</evidence>
<keyword evidence="2" id="KW-0269">Exonuclease</keyword>
<feature type="signal peptide" evidence="4">
    <location>
        <begin position="1"/>
        <end position="16"/>
    </location>
</feature>
<keyword evidence="2" id="KW-0539">Nucleus</keyword>
<keyword evidence="2" id="KW-0238">DNA-binding</keyword>
<keyword evidence="2" id="KW-0228">DNA excision</keyword>
<keyword evidence="8" id="KW-1185">Reference proteome</keyword>
<keyword evidence="2" id="KW-0540">Nuclease</keyword>
<evidence type="ECO:0000256" key="1">
    <source>
        <dbReference type="ARBA" id="ARBA00022845"/>
    </source>
</evidence>
<dbReference type="InterPro" id="IPR037314">
    <property type="entry name" value="MKT1_H3TH"/>
</dbReference>
<keyword evidence="2" id="KW-0234">DNA repair</keyword>
<proteinExistence type="inferred from homology"/>
<keyword evidence="2" id="KW-0460">Magnesium</keyword>
<comment type="similarity">
    <text evidence="2">Belongs to the XPG/RAD2 endonuclease family. EXO1 subfamily.</text>
</comment>
<evidence type="ECO:0000256" key="3">
    <source>
        <dbReference type="SAM" id="MobiDB-lite"/>
    </source>
</evidence>
<dbReference type="Pfam" id="PF12246">
    <property type="entry name" value="MKT1_C"/>
    <property type="match status" value="1"/>
</dbReference>
<evidence type="ECO:0000259" key="6">
    <source>
        <dbReference type="Pfam" id="PF12247"/>
    </source>
</evidence>
<evidence type="ECO:0000313" key="7">
    <source>
        <dbReference type="EMBL" id="CAK8992185.1"/>
    </source>
</evidence>
<evidence type="ECO:0000259" key="5">
    <source>
        <dbReference type="Pfam" id="PF12246"/>
    </source>
</evidence>
<keyword evidence="7" id="KW-0255">Endonuclease</keyword>
<dbReference type="EC" id="3.1.-.-" evidence="2"/>
<dbReference type="EMBL" id="CAXAMM010001503">
    <property type="protein sequence ID" value="CAK8992185.1"/>
    <property type="molecule type" value="Genomic_DNA"/>
</dbReference>
<keyword evidence="4" id="KW-0732">Signal</keyword>
<keyword evidence="2" id="KW-0267">Excision nuclease</keyword>
<sequence length="1109" mass="124264">MLLWSLVGALGAPSSGWPTFETDCGPQLFQTHMGRHKQTRQTQLGGWQQHAYFVGASHKTGTEMLHNIMRRAFDILGGMDSCNYAGGGGPLTSKAPRHQDCHLHPARIRFTHHTSGDDVRELRGLTAGAGGFRGVMMIRDPLDMIVSSYVYHHRGAEATTELGVNMTEMNPERGIPEMANRMFDVISTMVDAYKVRKPDMMAVRFETITSSSQSFNRTVQEIVRFMFRDEITEKQRQAILDDAVNEDLNRGDENGLAFQEHPRERPDAVNAFNHTNDDEEMVETRKYLPLVKPHIYAEILRLRNDLGNRGYECLQAPYFAGAQLAHFAEQGVVQTIFGPPGLLLYGVKSVVIHLNFSQQAFDWVDLGPSDGRVLDKWQLSWDEFVDACMLAGTEYCLTYPYLNLSTFQPQQKLWQQAPRFNFDAADAWLSMVYIIKQAPLINWMQTFPTDEMRTDHVEGYCICKVLVQNSPVLHLQDHAIRPLGACKPGGTPPAVPQDFSSIMGQKLPPRLYYLMLHGIISHKLPQALAKGEWTDKSQPLVDTHEFRSLLADLQEYRQAFAAKGLGGPAFASQLPPEEDPLCRGKAFWEPSAIRQAFGSDASLPPEARVIQPAIVQGLRWRISGSAVKAEMQRQGVSKVDFSFCLNWHSHEFESDGPLMQGITDQGAPSFDGDLLSLTLGDAAEGTCADSVVCDHHAHPIQRLVKTSDAMYLRNALVHFIVLEKLDLISNEEKLLHFENTPSVLTEPCLTALELMKFGQLTGDPFEVAESSKPFPQEIKYPSSSTLAASDRDKAAPRGPVGMKVEGGDDPAVKWTGWCHVDLGRDECVSGTCDGRQIRRQMVCGTLLLCRVMSLVPMRLKNVMWDSDVDFDLAAFHALAPWSFAPGENLVRALKRTLRQLVEGALAHVLLPDLQRVKILPKGFMSATPLKDSYPNTPAELPTFMLPRACMGILVRYFLEYQGTAESFKTDVTKRFPCCAQAIEEMGMRGRDLQLAFTFWQDLKRCVDTVADPLGAEDLSEDGGPPILGVRVSTPRGPGWVDWSISRTFQVVGFRLRFGLPFNKLYATIQQCDHGNRHTHTLTHNTTRTRTTRVWSVLKCLQELHRTQHQ</sequence>
<keyword evidence="2" id="KW-0378">Hydrolase</keyword>
<keyword evidence="2" id="KW-0227">DNA damage</keyword>
<keyword evidence="1" id="KW-0810">Translation regulation</keyword>
<feature type="domain" description="Post-transcriptional regulator MKT1 N-terminal" evidence="6">
    <location>
        <begin position="496"/>
        <end position="558"/>
    </location>
</feature>
<dbReference type="InterPro" id="IPR006084">
    <property type="entry name" value="XPG/Rad2"/>
</dbReference>
<feature type="chain" id="PRO_5045116095" description="Exonuclease 1" evidence="4">
    <location>
        <begin position="17"/>
        <end position="1109"/>
    </location>
</feature>
<feature type="region of interest" description="Disordered" evidence="3">
    <location>
        <begin position="776"/>
        <end position="802"/>
    </location>
</feature>
<dbReference type="SUPFAM" id="SSF52540">
    <property type="entry name" value="P-loop containing nucleoside triphosphate hydrolases"/>
    <property type="match status" value="1"/>
</dbReference>
<dbReference type="PANTHER" id="PTHR11081">
    <property type="entry name" value="FLAP ENDONUCLEASE FAMILY MEMBER"/>
    <property type="match status" value="1"/>
</dbReference>
<evidence type="ECO:0000256" key="4">
    <source>
        <dbReference type="SAM" id="SignalP"/>
    </source>
</evidence>